<dbReference type="GO" id="GO:0016020">
    <property type="term" value="C:membrane"/>
    <property type="evidence" value="ECO:0007669"/>
    <property type="project" value="UniProtKB-SubCell"/>
</dbReference>
<dbReference type="PANTHER" id="PTHR11101">
    <property type="entry name" value="PHOSPHATE TRANSPORTER"/>
    <property type="match status" value="1"/>
</dbReference>
<keyword evidence="4 6" id="KW-1133">Transmembrane helix</keyword>
<evidence type="ECO:0000256" key="1">
    <source>
        <dbReference type="ARBA" id="ARBA00004141"/>
    </source>
</evidence>
<dbReference type="GO" id="GO:0005315">
    <property type="term" value="F:phosphate transmembrane transporter activity"/>
    <property type="evidence" value="ECO:0007669"/>
    <property type="project" value="InterPro"/>
</dbReference>
<accession>A0A853BM07</accession>
<feature type="transmembrane region" description="Helical" evidence="6">
    <location>
        <begin position="196"/>
        <end position="213"/>
    </location>
</feature>
<feature type="transmembrane region" description="Helical" evidence="6">
    <location>
        <begin position="80"/>
        <end position="97"/>
    </location>
</feature>
<evidence type="ECO:0000256" key="2">
    <source>
        <dbReference type="ARBA" id="ARBA00022448"/>
    </source>
</evidence>
<evidence type="ECO:0000256" key="5">
    <source>
        <dbReference type="ARBA" id="ARBA00023136"/>
    </source>
</evidence>
<dbReference type="AlphaFoldDB" id="A0A853BM07"/>
<organism evidence="7 8">
    <name type="scientific">Streptomonospora nanhaiensis</name>
    <dbReference type="NCBI Taxonomy" id="1323731"/>
    <lineage>
        <taxon>Bacteria</taxon>
        <taxon>Bacillati</taxon>
        <taxon>Actinomycetota</taxon>
        <taxon>Actinomycetes</taxon>
        <taxon>Streptosporangiales</taxon>
        <taxon>Nocardiopsidaceae</taxon>
        <taxon>Streptomonospora</taxon>
    </lineage>
</organism>
<feature type="transmembrane region" description="Helical" evidence="6">
    <location>
        <begin position="225"/>
        <end position="244"/>
    </location>
</feature>
<evidence type="ECO:0000256" key="6">
    <source>
        <dbReference type="SAM" id="Phobius"/>
    </source>
</evidence>
<keyword evidence="5 6" id="KW-0472">Membrane</keyword>
<comment type="subcellular location">
    <subcellularLocation>
        <location evidence="1">Membrane</location>
        <topology evidence="1">Multi-pass membrane protein</topology>
    </subcellularLocation>
</comment>
<evidence type="ECO:0000256" key="4">
    <source>
        <dbReference type="ARBA" id="ARBA00022989"/>
    </source>
</evidence>
<feature type="transmembrane region" description="Helical" evidence="6">
    <location>
        <begin position="310"/>
        <end position="336"/>
    </location>
</feature>
<dbReference type="PANTHER" id="PTHR11101:SF80">
    <property type="entry name" value="PHOSPHATE TRANSPORTER"/>
    <property type="match status" value="1"/>
</dbReference>
<keyword evidence="3 6" id="KW-0812">Transmembrane</keyword>
<dbReference type="GO" id="GO:0035435">
    <property type="term" value="P:phosphate ion transmembrane transport"/>
    <property type="evidence" value="ECO:0007669"/>
    <property type="project" value="TreeGrafter"/>
</dbReference>
<feature type="transmembrane region" description="Helical" evidence="6">
    <location>
        <begin position="44"/>
        <end position="60"/>
    </location>
</feature>
<evidence type="ECO:0000313" key="8">
    <source>
        <dbReference type="Proteomes" id="UP000575985"/>
    </source>
</evidence>
<evidence type="ECO:0000313" key="7">
    <source>
        <dbReference type="EMBL" id="NYI96609.1"/>
    </source>
</evidence>
<evidence type="ECO:0000256" key="3">
    <source>
        <dbReference type="ARBA" id="ARBA00022692"/>
    </source>
</evidence>
<gene>
    <name evidence="7" type="ORF">HNR12_002886</name>
</gene>
<dbReference type="Pfam" id="PF01384">
    <property type="entry name" value="PHO4"/>
    <property type="match status" value="1"/>
</dbReference>
<feature type="transmembrane region" description="Helical" evidence="6">
    <location>
        <begin position="140"/>
        <end position="161"/>
    </location>
</feature>
<protein>
    <submittedName>
        <fullName evidence="7">PiT family inorganic phosphate transporter</fullName>
    </submittedName>
</protein>
<dbReference type="InterPro" id="IPR001204">
    <property type="entry name" value="Phos_transporter"/>
</dbReference>
<keyword evidence="8" id="KW-1185">Reference proteome</keyword>
<comment type="caution">
    <text evidence="7">The sequence shown here is derived from an EMBL/GenBank/DDBJ whole genome shotgun (WGS) entry which is preliminary data.</text>
</comment>
<dbReference type="RefSeq" id="WP_179767947.1">
    <property type="nucleotide sequence ID" value="NZ_JACCFO010000001.1"/>
</dbReference>
<proteinExistence type="predicted"/>
<keyword evidence="2" id="KW-0813">Transport</keyword>
<reference evidence="7 8" key="1">
    <citation type="submission" date="2020-07" db="EMBL/GenBank/DDBJ databases">
        <title>Sequencing the genomes of 1000 actinobacteria strains.</title>
        <authorList>
            <person name="Klenk H.-P."/>
        </authorList>
    </citation>
    <scope>NUCLEOTIDE SEQUENCE [LARGE SCALE GENOMIC DNA]</scope>
    <source>
        <strain evidence="7 8">DSM 45927</strain>
    </source>
</reference>
<dbReference type="Proteomes" id="UP000575985">
    <property type="component" value="Unassembled WGS sequence"/>
</dbReference>
<feature type="transmembrane region" description="Helical" evidence="6">
    <location>
        <begin position="6"/>
        <end position="23"/>
    </location>
</feature>
<sequence length="342" mass="35149">MPLETAYLAAVVLAALVFAYTNGFHDAPNSLATAVSTRALGPRAAVIMAACMNVIGAFLGEGVARTISRDIIVQPQGTDGLTVLMAALVGAVAWNILTWYMGMPSSSSHALIGGMIGAALASATSVRWSGVATDFALPMVVSPLIGGFLGYAVMLAILWTFRSASVRRTNRQFKIAQSVSAAAMALGHGLQDAQKTMGVVVLALIAVDVHSAASAPGGDGYDVPLWVVCAAAAAMALGTLTGGWRIMRTLGRRVIELDPPKGFAAESTVAVVSYATSFIWQVPISNTHMITSAIVGVGAARRLSAVRWGVAGNIVAVWLATLPGAALVAAAAFYLLDLALPG</sequence>
<dbReference type="EMBL" id="JACCFO010000001">
    <property type="protein sequence ID" value="NYI96609.1"/>
    <property type="molecule type" value="Genomic_DNA"/>
</dbReference>
<name>A0A853BM07_9ACTN</name>